<sequence>MTLAVEVTQLSIYADEQCLVDRLSLQIRLGQPVTILGETGSGKSLLAHAIAGILPSGLRQEGHVTLFGRSQDALSQSELEAMWGKALAVLPQEPWLALNPIRAIDGQISEVGECVLQEPSTHSQGNAQRQLDRLGLGEDGNKIPAWLSGGMAQRAAYAAATYAGAPLLIADEPSKGLDEARRDQIGALLVQHAQCHALLTITHDIELARQIGGEIIVMRQGQILERGDAEQILNQPRSDYAKALIAAHPSQWPQATKHRQTTPVLSANALSHRRGGRLLFNQLDIQLHQGEIVGLSGDSGSGKSTLADILLGLLSPDSGKIANPLPRGQALKLYQDPPAAFAQHVSMGALLQDLIRLHKLDANQIPALMNQLNLAPALLQRPARAISGGELQRFALLRALLMKPRFLVADEPTSRLDPITAAQITQLLVKYAREHDAALLFISHERTALERICDRIISL</sequence>
<dbReference type="EMBL" id="BAABJZ010000012">
    <property type="protein sequence ID" value="GAA4877817.1"/>
    <property type="molecule type" value="Genomic_DNA"/>
</dbReference>
<dbReference type="InterPro" id="IPR027417">
    <property type="entry name" value="P-loop_NTPase"/>
</dbReference>
<dbReference type="SUPFAM" id="SSF52540">
    <property type="entry name" value="P-loop containing nucleoside triphosphate hydrolases"/>
    <property type="match status" value="2"/>
</dbReference>
<keyword evidence="5" id="KW-0547">Nucleotide-binding</keyword>
<dbReference type="InterPro" id="IPR003439">
    <property type="entry name" value="ABC_transporter-like_ATP-bd"/>
</dbReference>
<protein>
    <submittedName>
        <fullName evidence="9">ABC transporter ATP-binding protein</fullName>
    </submittedName>
</protein>
<dbReference type="PANTHER" id="PTHR43297">
    <property type="entry name" value="OLIGOPEPTIDE TRANSPORT ATP-BINDING PROTEIN APPD"/>
    <property type="match status" value="1"/>
</dbReference>
<dbReference type="Proteomes" id="UP001499988">
    <property type="component" value="Unassembled WGS sequence"/>
</dbReference>
<comment type="subcellular location">
    <subcellularLocation>
        <location evidence="1">Cell inner membrane</location>
        <topology evidence="1">Peripheral membrane protein</topology>
    </subcellularLocation>
</comment>
<dbReference type="SMART" id="SM00382">
    <property type="entry name" value="AAA"/>
    <property type="match status" value="2"/>
</dbReference>
<evidence type="ECO:0000256" key="3">
    <source>
        <dbReference type="ARBA" id="ARBA00022448"/>
    </source>
</evidence>
<dbReference type="RefSeq" id="WP_345333812.1">
    <property type="nucleotide sequence ID" value="NZ_BAABJZ010000012.1"/>
</dbReference>
<comment type="similarity">
    <text evidence="2">Belongs to the ABC transporter superfamily.</text>
</comment>
<keyword evidence="10" id="KW-1185">Reference proteome</keyword>
<organism evidence="9 10">
    <name type="scientific">Ferrimonas pelagia</name>
    <dbReference type="NCBI Taxonomy" id="1177826"/>
    <lineage>
        <taxon>Bacteria</taxon>
        <taxon>Pseudomonadati</taxon>
        <taxon>Pseudomonadota</taxon>
        <taxon>Gammaproteobacteria</taxon>
        <taxon>Alteromonadales</taxon>
        <taxon>Ferrimonadaceae</taxon>
        <taxon>Ferrimonas</taxon>
    </lineage>
</organism>
<dbReference type="GO" id="GO:0005524">
    <property type="term" value="F:ATP binding"/>
    <property type="evidence" value="ECO:0007669"/>
    <property type="project" value="UniProtKB-KW"/>
</dbReference>
<comment type="caution">
    <text evidence="9">The sequence shown here is derived from an EMBL/GenBank/DDBJ whole genome shotgun (WGS) entry which is preliminary data.</text>
</comment>
<evidence type="ECO:0000259" key="8">
    <source>
        <dbReference type="PROSITE" id="PS50893"/>
    </source>
</evidence>
<name>A0ABP9EFR2_9GAMM</name>
<proteinExistence type="inferred from homology"/>
<evidence type="ECO:0000256" key="5">
    <source>
        <dbReference type="ARBA" id="ARBA00022741"/>
    </source>
</evidence>
<dbReference type="PROSITE" id="PS00211">
    <property type="entry name" value="ABC_TRANSPORTER_1"/>
    <property type="match status" value="1"/>
</dbReference>
<evidence type="ECO:0000256" key="1">
    <source>
        <dbReference type="ARBA" id="ARBA00004417"/>
    </source>
</evidence>
<evidence type="ECO:0000256" key="2">
    <source>
        <dbReference type="ARBA" id="ARBA00005417"/>
    </source>
</evidence>
<evidence type="ECO:0000256" key="7">
    <source>
        <dbReference type="ARBA" id="ARBA00023136"/>
    </source>
</evidence>
<evidence type="ECO:0000256" key="6">
    <source>
        <dbReference type="ARBA" id="ARBA00022840"/>
    </source>
</evidence>
<dbReference type="InterPro" id="IPR003593">
    <property type="entry name" value="AAA+_ATPase"/>
</dbReference>
<feature type="domain" description="ABC transporter" evidence="8">
    <location>
        <begin position="265"/>
        <end position="459"/>
    </location>
</feature>
<dbReference type="PANTHER" id="PTHR43297:SF7">
    <property type="entry name" value="D,D-DIPEPTIDE TRANSPORT ATP-BINDING PROTEIN DDPD-RELATED"/>
    <property type="match status" value="1"/>
</dbReference>
<gene>
    <name evidence="9" type="ORF">GCM10023333_08850</name>
</gene>
<evidence type="ECO:0000313" key="10">
    <source>
        <dbReference type="Proteomes" id="UP001499988"/>
    </source>
</evidence>
<keyword evidence="4" id="KW-1003">Cell membrane</keyword>
<keyword evidence="3" id="KW-0813">Transport</keyword>
<dbReference type="Pfam" id="PF00005">
    <property type="entry name" value="ABC_tran"/>
    <property type="match status" value="2"/>
</dbReference>
<accession>A0ABP9EFR2</accession>
<feature type="domain" description="ABC transporter" evidence="8">
    <location>
        <begin position="5"/>
        <end position="245"/>
    </location>
</feature>
<keyword evidence="7" id="KW-0472">Membrane</keyword>
<dbReference type="InterPro" id="IPR017871">
    <property type="entry name" value="ABC_transporter-like_CS"/>
</dbReference>
<dbReference type="Gene3D" id="3.40.50.300">
    <property type="entry name" value="P-loop containing nucleotide triphosphate hydrolases"/>
    <property type="match status" value="2"/>
</dbReference>
<evidence type="ECO:0000313" key="9">
    <source>
        <dbReference type="EMBL" id="GAA4877817.1"/>
    </source>
</evidence>
<keyword evidence="6 9" id="KW-0067">ATP-binding</keyword>
<evidence type="ECO:0000256" key="4">
    <source>
        <dbReference type="ARBA" id="ARBA00022475"/>
    </source>
</evidence>
<dbReference type="InterPro" id="IPR050388">
    <property type="entry name" value="ABC_Ni/Peptide_Import"/>
</dbReference>
<dbReference type="PROSITE" id="PS50893">
    <property type="entry name" value="ABC_TRANSPORTER_2"/>
    <property type="match status" value="2"/>
</dbReference>
<reference evidence="10" key="1">
    <citation type="journal article" date="2019" name="Int. J. Syst. Evol. Microbiol.">
        <title>The Global Catalogue of Microorganisms (GCM) 10K type strain sequencing project: providing services to taxonomists for standard genome sequencing and annotation.</title>
        <authorList>
            <consortium name="The Broad Institute Genomics Platform"/>
            <consortium name="The Broad Institute Genome Sequencing Center for Infectious Disease"/>
            <person name="Wu L."/>
            <person name="Ma J."/>
        </authorList>
    </citation>
    <scope>NUCLEOTIDE SEQUENCE [LARGE SCALE GENOMIC DNA]</scope>
    <source>
        <strain evidence="10">JCM 18401</strain>
    </source>
</reference>